<evidence type="ECO:0000313" key="3">
    <source>
        <dbReference type="Proteomes" id="UP000777482"/>
    </source>
</evidence>
<protein>
    <recommendedName>
        <fullName evidence="4">HD/PDEase domain-containing protein</fullName>
    </recommendedName>
</protein>
<reference evidence="2 3" key="1">
    <citation type="submission" date="2020-11" db="EMBL/GenBank/DDBJ databases">
        <title>Kefir isolates.</title>
        <authorList>
            <person name="Marcisauskas S."/>
            <person name="Kim Y."/>
            <person name="Blasche S."/>
        </authorList>
    </citation>
    <scope>NUCLEOTIDE SEQUENCE [LARGE SCALE GENOMIC DNA]</scope>
    <source>
        <strain evidence="2 3">KR</strain>
    </source>
</reference>
<organism evidence="2 3">
    <name type="scientific">Rhodotorula mucilaginosa</name>
    <name type="common">Yeast</name>
    <name type="synonym">Rhodotorula rubra</name>
    <dbReference type="NCBI Taxonomy" id="5537"/>
    <lineage>
        <taxon>Eukaryota</taxon>
        <taxon>Fungi</taxon>
        <taxon>Dikarya</taxon>
        <taxon>Basidiomycota</taxon>
        <taxon>Pucciniomycotina</taxon>
        <taxon>Microbotryomycetes</taxon>
        <taxon>Sporidiobolales</taxon>
        <taxon>Sporidiobolaceae</taxon>
        <taxon>Rhodotorula</taxon>
    </lineage>
</organism>
<sequence>MYPTATRRAGNLCKAAYRLVSDPFESQSLRVFPQSFMLPSLVEMSFLVSSGLGWGGMHGASNGAGHGDNRASKQSGTIHSLLKGAQSCPSAFPSCSRSASTRLLLSSSLPLKTPLKTPARSLVRLLAPARRRMSTAPVGSLAPATLTQLLEAAHFAAVAHSQQRRKSAARPAYIQHPIHVALLLASPESSLYPNPPVEILQAAVLHDTIEDTDVTAQDLEQKFGKEVTTIGKQAVSSQHPRAGAHAWFLPPPSSRMLGRQEPGQGTAETSADRLGTAQIRRSESVERHFIARSFWTKEIDLSLVPVAEHVKLADKLSNLRDLMSADGRPSGWPVERIQVRCFPSFFAPGTPIPDARTEQEYFVWAKMVTDACRSVNPGLAEELETIYREGQFEHGGKTYRVFDPPVERFATRTACTPADEARARVIRGLADPPSRGPCHLLRSRHSPCSGPTVAKLAGKKEAMRGPRWAPSSRPNTVTVARPPPEVDENWHPFTLPVKPFTQYTLAHAGPGPQWHSPRRVVTPAAPPPPPPPPPPSPPKVTLLPHDVLSRIFDHSTATLSLAKHETRVISKVALVCKKWLQATKRIRVVAVSNHGRPDWHLGDKFSSSRSASNRPITRLWLRLVFHDPNKVAFYERTTREVQRVLDACPKLTHLRLDVASLPVEFLSLLSLPALTHLELYNSKPRLRESATGAGFSRSLIQGSGQSARIQPQSLHIEPGLSSQYVRHFAAAGLLRKVTQLSVRIELGTRYNEDFHLANFGSVSLERFELQILGPFEPDYNYHCYRQRLYAAVRDLAPRHLHLEAVRGGEADVVLSDLLQFLATSEPSHLPTTESGVIQLSVEGRADAPAARDPLPSKVAEVTIRAERPSGKKKAGKAQRRKLKRAVRALLLRLEASGPARKVFLPGWMNHEGEDLSAIRRTTIAFAP</sequence>
<feature type="region of interest" description="Disordered" evidence="1">
    <location>
        <begin position="443"/>
        <end position="485"/>
    </location>
</feature>
<keyword evidence="3" id="KW-1185">Reference proteome</keyword>
<evidence type="ECO:0008006" key="4">
    <source>
        <dbReference type="Google" id="ProtNLM"/>
    </source>
</evidence>
<dbReference type="SUPFAM" id="SSF109604">
    <property type="entry name" value="HD-domain/PDEase-like"/>
    <property type="match status" value="1"/>
</dbReference>
<dbReference type="EMBL" id="PUHQ01000074">
    <property type="protein sequence ID" value="KAG0657866.1"/>
    <property type="molecule type" value="Genomic_DNA"/>
</dbReference>
<dbReference type="Pfam" id="PF13328">
    <property type="entry name" value="HD_4"/>
    <property type="match status" value="1"/>
</dbReference>
<feature type="region of interest" description="Disordered" evidence="1">
    <location>
        <begin position="252"/>
        <end position="273"/>
    </location>
</feature>
<dbReference type="GO" id="GO:0008893">
    <property type="term" value="F:guanosine-3',5'-bis(diphosphate) 3'-diphosphatase activity"/>
    <property type="evidence" value="ECO:0007669"/>
    <property type="project" value="TreeGrafter"/>
</dbReference>
<accession>A0A9P7B4D0</accession>
<dbReference type="OrthoDB" id="430679at2759"/>
<dbReference type="InterPro" id="IPR052194">
    <property type="entry name" value="MESH1"/>
</dbReference>
<evidence type="ECO:0000313" key="2">
    <source>
        <dbReference type="EMBL" id="KAG0657866.1"/>
    </source>
</evidence>
<feature type="region of interest" description="Disordered" evidence="1">
    <location>
        <begin position="506"/>
        <end position="540"/>
    </location>
</feature>
<comment type="caution">
    <text evidence="2">The sequence shown here is derived from an EMBL/GenBank/DDBJ whole genome shotgun (WGS) entry which is preliminary data.</text>
</comment>
<name>A0A9P7B4D0_RHOMI</name>
<feature type="compositionally biased region" description="Pro residues" evidence="1">
    <location>
        <begin position="524"/>
        <end position="538"/>
    </location>
</feature>
<evidence type="ECO:0000256" key="1">
    <source>
        <dbReference type="SAM" id="MobiDB-lite"/>
    </source>
</evidence>
<proteinExistence type="predicted"/>
<dbReference type="PANTHER" id="PTHR46246:SF1">
    <property type="entry name" value="GUANOSINE-3',5'-BIS(DIPHOSPHATE) 3'-PYROPHOSPHOHYDROLASE MESH1"/>
    <property type="match status" value="1"/>
</dbReference>
<dbReference type="AlphaFoldDB" id="A0A9P7B4D0"/>
<dbReference type="PANTHER" id="PTHR46246">
    <property type="entry name" value="GUANOSINE-3',5'-BIS(DIPHOSPHATE) 3'-PYROPHOSPHOHYDROLASE MESH1"/>
    <property type="match status" value="1"/>
</dbReference>
<dbReference type="Proteomes" id="UP000777482">
    <property type="component" value="Unassembled WGS sequence"/>
</dbReference>
<gene>
    <name evidence="2" type="ORF">C6P46_006148</name>
</gene>
<dbReference type="Gene3D" id="1.10.3210.10">
    <property type="entry name" value="Hypothetical protein af1432"/>
    <property type="match status" value="1"/>
</dbReference>